<accession>A0A6A4H0R2</accession>
<evidence type="ECO:0000313" key="2">
    <source>
        <dbReference type="Proteomes" id="UP000799118"/>
    </source>
</evidence>
<evidence type="ECO:0000313" key="1">
    <source>
        <dbReference type="EMBL" id="KAE9391802.1"/>
    </source>
</evidence>
<keyword evidence="2" id="KW-1185">Reference proteome</keyword>
<organism evidence="1 2">
    <name type="scientific">Gymnopus androsaceus JB14</name>
    <dbReference type="NCBI Taxonomy" id="1447944"/>
    <lineage>
        <taxon>Eukaryota</taxon>
        <taxon>Fungi</taxon>
        <taxon>Dikarya</taxon>
        <taxon>Basidiomycota</taxon>
        <taxon>Agaricomycotina</taxon>
        <taxon>Agaricomycetes</taxon>
        <taxon>Agaricomycetidae</taxon>
        <taxon>Agaricales</taxon>
        <taxon>Marasmiineae</taxon>
        <taxon>Omphalotaceae</taxon>
        <taxon>Gymnopus</taxon>
    </lineage>
</organism>
<sequence length="131" mass="14841">MNGKKSETMGKRAGYKKLYCDSRMRLSFSYRSIDDPSGTLYGFGMLTNFVPWHYGIKVALGNTPVRSEVALNVVICGHAEGLENERTRALGEEFEIPRRELTLSGTHFRLHHFVGERISVKRTGPQYVTKS</sequence>
<name>A0A6A4H0R2_9AGAR</name>
<gene>
    <name evidence="1" type="ORF">BT96DRAFT_296237</name>
</gene>
<dbReference type="AlphaFoldDB" id="A0A6A4H0R2"/>
<dbReference type="Proteomes" id="UP000799118">
    <property type="component" value="Unassembled WGS sequence"/>
</dbReference>
<protein>
    <submittedName>
        <fullName evidence="1">Uncharacterized protein</fullName>
    </submittedName>
</protein>
<dbReference type="EMBL" id="ML769612">
    <property type="protein sequence ID" value="KAE9391802.1"/>
    <property type="molecule type" value="Genomic_DNA"/>
</dbReference>
<proteinExistence type="predicted"/>
<reference evidence="1" key="1">
    <citation type="journal article" date="2019" name="Environ. Microbiol.">
        <title>Fungal ecological strategies reflected in gene transcription - a case study of two litter decomposers.</title>
        <authorList>
            <person name="Barbi F."/>
            <person name="Kohler A."/>
            <person name="Barry K."/>
            <person name="Baskaran P."/>
            <person name="Daum C."/>
            <person name="Fauchery L."/>
            <person name="Ihrmark K."/>
            <person name="Kuo A."/>
            <person name="LaButti K."/>
            <person name="Lipzen A."/>
            <person name="Morin E."/>
            <person name="Grigoriev I.V."/>
            <person name="Henrissat B."/>
            <person name="Lindahl B."/>
            <person name="Martin F."/>
        </authorList>
    </citation>
    <scope>NUCLEOTIDE SEQUENCE</scope>
    <source>
        <strain evidence="1">JB14</strain>
    </source>
</reference>